<sequence>MSNTKFHFVKYEFGTVNAESDHEASLMINSPFAPKESKILGIVSKKVGTPVFPNLEHKELIDRIAHLETAIIWKVEHFELKAKELEQNSGNKLYDRTLCEKALYEMINNHNRDEGISWSTVEYYLDAFCKKD</sequence>
<proteinExistence type="predicted"/>
<dbReference type="EMBL" id="JACHLE010000003">
    <property type="protein sequence ID" value="MBB4807114.1"/>
    <property type="molecule type" value="Genomic_DNA"/>
</dbReference>
<keyword evidence="2" id="KW-1185">Reference proteome</keyword>
<dbReference type="AlphaFoldDB" id="A0A840KHE9"/>
<name>A0A840KHE9_9FLAO</name>
<dbReference type="Proteomes" id="UP000592180">
    <property type="component" value="Unassembled WGS sequence"/>
</dbReference>
<evidence type="ECO:0000313" key="2">
    <source>
        <dbReference type="Proteomes" id="UP000592180"/>
    </source>
</evidence>
<accession>A0A840KHE9</accession>
<gene>
    <name evidence="1" type="ORF">HNP38_002418</name>
</gene>
<evidence type="ECO:0000313" key="1">
    <source>
        <dbReference type="EMBL" id="MBB4807114.1"/>
    </source>
</evidence>
<dbReference type="RefSeq" id="WP_184189740.1">
    <property type="nucleotide sequence ID" value="NZ_JACHLE010000003.1"/>
</dbReference>
<comment type="caution">
    <text evidence="1">The sequence shown here is derived from an EMBL/GenBank/DDBJ whole genome shotgun (WGS) entry which is preliminary data.</text>
</comment>
<protein>
    <submittedName>
        <fullName evidence="1">Uncharacterized protein</fullName>
    </submittedName>
</protein>
<organism evidence="1 2">
    <name type="scientific">Chryseobacterium defluvii</name>
    <dbReference type="NCBI Taxonomy" id="160396"/>
    <lineage>
        <taxon>Bacteria</taxon>
        <taxon>Pseudomonadati</taxon>
        <taxon>Bacteroidota</taxon>
        <taxon>Flavobacteriia</taxon>
        <taxon>Flavobacteriales</taxon>
        <taxon>Weeksellaceae</taxon>
        <taxon>Chryseobacterium group</taxon>
        <taxon>Chryseobacterium</taxon>
    </lineage>
</organism>
<reference evidence="1 2" key="1">
    <citation type="submission" date="2020-08" db="EMBL/GenBank/DDBJ databases">
        <title>Functional genomics of gut bacteria from endangered species of beetles.</title>
        <authorList>
            <person name="Carlos-Shanley C."/>
        </authorList>
    </citation>
    <scope>NUCLEOTIDE SEQUENCE [LARGE SCALE GENOMIC DNA]</scope>
    <source>
        <strain evidence="1 2">S00151</strain>
    </source>
</reference>